<gene>
    <name evidence="5" type="ORF">C8D90_107174</name>
</gene>
<feature type="compositionally biased region" description="Low complexity" evidence="1">
    <location>
        <begin position="679"/>
        <end position="691"/>
    </location>
</feature>
<feature type="transmembrane region" description="Helical" evidence="2">
    <location>
        <begin position="502"/>
        <end position="526"/>
    </location>
</feature>
<dbReference type="EMBL" id="QRAP01000007">
    <property type="protein sequence ID" value="RDK89522.1"/>
    <property type="molecule type" value="Genomic_DNA"/>
</dbReference>
<evidence type="ECO:0000313" key="5">
    <source>
        <dbReference type="EMBL" id="RDK89522.1"/>
    </source>
</evidence>
<dbReference type="RefSeq" id="WP_230473028.1">
    <property type="nucleotide sequence ID" value="NZ_QRAP01000007.1"/>
</dbReference>
<keyword evidence="2" id="KW-1133">Transmembrane helix</keyword>
<feature type="transmembrane region" description="Helical" evidence="2">
    <location>
        <begin position="313"/>
        <end position="331"/>
    </location>
</feature>
<dbReference type="Pfam" id="PF09972">
    <property type="entry name" value="DUF2207"/>
    <property type="match status" value="1"/>
</dbReference>
<accession>A0A370QMF3</accession>
<name>A0A370QMF3_9GAMM</name>
<feature type="transmembrane region" description="Helical" evidence="2">
    <location>
        <begin position="567"/>
        <end position="585"/>
    </location>
</feature>
<dbReference type="InterPro" id="IPR048389">
    <property type="entry name" value="YciQ-like_C"/>
</dbReference>
<dbReference type="Proteomes" id="UP000254848">
    <property type="component" value="Unassembled WGS sequence"/>
</dbReference>
<sequence>MTSIFHGWISAAARLLRLTPLLWLLGGLALSASPYVRAADRWAAPQMAALPAAEESEGYDILVSTAAPGISVPDVARHDDIPRNPRYERILSFDALGSINPNGTMAVEETIKVYATGDQIRRGIFRTLPLSWNRQDGKIFRVDYQVEQILRDGHPEAYSEKQQGNTLTIRIGSADRLLDAGEYTYVIRYQVSNHFSRFPEWDELYWNVTGNGWPYDIDHASFRLKLPDAASYLNENGLDSRLRTIDTYTGYEGDKGTQAEILPDGSVRTLSRLAAEQGLTVVYTWPRDILASAPAPAASSPWAHFFLPTEKTMVLWVPVLLMVLYYLSWWWRNVVKPGLKMPAVIPLYDTPEGMTPGFVRYVSKRSYDDIAFSSDLLDMVARRVLSLSSRKQEKASGGFLASLVQKREAHWLSPATGGRTVRLSDTDRTLLKILFSGKRQKINLGTAHQKPMQNALSTLEKRCTDQRSALFMRRARPLWCGVGLLLLIPILCAIFINVPMGLITVLLSLFVLFGLGIIGGVLHAIFNARGQVMRWGCMPVFLFLIAAPIVGGFSSVLVSLPLSRLPAGYPGALLICFLVLVFYTIKAPRYTQAGLNALATAKGLKRYLSAAEEHRFETLYPPDKRVEHFEKMLPYALALGVGKTWADTFSQYLITSGSMSEVFANGDWGQVRSFSDSCRSSSSAEPSRSSGGSSGSGSGYSGSGSSGGGSSGGGSGGGGGGGW</sequence>
<keyword evidence="2" id="KW-0472">Membrane</keyword>
<evidence type="ECO:0000256" key="2">
    <source>
        <dbReference type="SAM" id="Phobius"/>
    </source>
</evidence>
<dbReference type="InterPro" id="IPR018702">
    <property type="entry name" value="DUF2207"/>
</dbReference>
<keyword evidence="2" id="KW-0812">Transmembrane</keyword>
<feature type="domain" description="DUF2207" evidence="3">
    <location>
        <begin position="89"/>
        <end position="285"/>
    </location>
</feature>
<feature type="transmembrane region" description="Helical" evidence="2">
    <location>
        <begin position="477"/>
        <end position="496"/>
    </location>
</feature>
<feature type="domain" description="Predicted membrane protein YciQ-like C-terminal" evidence="4">
    <location>
        <begin position="538"/>
        <end position="649"/>
    </location>
</feature>
<evidence type="ECO:0000313" key="6">
    <source>
        <dbReference type="Proteomes" id="UP000254848"/>
    </source>
</evidence>
<feature type="transmembrane region" description="Helical" evidence="2">
    <location>
        <begin position="538"/>
        <end position="561"/>
    </location>
</feature>
<evidence type="ECO:0000256" key="1">
    <source>
        <dbReference type="SAM" id="MobiDB-lite"/>
    </source>
</evidence>
<feature type="region of interest" description="Disordered" evidence="1">
    <location>
        <begin position="679"/>
        <end position="723"/>
    </location>
</feature>
<feature type="compositionally biased region" description="Gly residues" evidence="1">
    <location>
        <begin position="692"/>
        <end position="723"/>
    </location>
</feature>
<feature type="domain" description="Predicted membrane protein YciQ-like C-terminal" evidence="4">
    <location>
        <begin position="348"/>
        <end position="528"/>
    </location>
</feature>
<comment type="caution">
    <text evidence="5">The sequence shown here is derived from an EMBL/GenBank/DDBJ whole genome shotgun (WGS) entry which is preliminary data.</text>
</comment>
<proteinExistence type="predicted"/>
<reference evidence="5 6" key="1">
    <citation type="submission" date="2018-07" db="EMBL/GenBank/DDBJ databases">
        <title>Genomic Encyclopedia of Type Strains, Phase IV (KMG-IV): sequencing the most valuable type-strain genomes for metagenomic binning, comparative biology and taxonomic classification.</title>
        <authorList>
            <person name="Goeker M."/>
        </authorList>
    </citation>
    <scope>NUCLEOTIDE SEQUENCE [LARGE SCALE GENOMIC DNA]</scope>
    <source>
        <strain evidence="5 6">DSM 103736</strain>
    </source>
</reference>
<evidence type="ECO:0000259" key="3">
    <source>
        <dbReference type="Pfam" id="PF09972"/>
    </source>
</evidence>
<evidence type="ECO:0000259" key="4">
    <source>
        <dbReference type="Pfam" id="PF20990"/>
    </source>
</evidence>
<dbReference type="AlphaFoldDB" id="A0A370QMF3"/>
<organism evidence="5 6">
    <name type="scientific">Enterobacillus tribolii</name>
    <dbReference type="NCBI Taxonomy" id="1487935"/>
    <lineage>
        <taxon>Bacteria</taxon>
        <taxon>Pseudomonadati</taxon>
        <taxon>Pseudomonadota</taxon>
        <taxon>Gammaproteobacteria</taxon>
        <taxon>Enterobacterales</taxon>
        <taxon>Hafniaceae</taxon>
        <taxon>Enterobacillus</taxon>
    </lineage>
</organism>
<keyword evidence="6" id="KW-1185">Reference proteome</keyword>
<protein>
    <submittedName>
        <fullName evidence="5">Putative membrane protein DUF2207</fullName>
    </submittedName>
</protein>
<dbReference type="Pfam" id="PF20990">
    <property type="entry name" value="DUF2207_C"/>
    <property type="match status" value="2"/>
</dbReference>